<dbReference type="EMBL" id="WNKX01000016">
    <property type="protein sequence ID" value="MTW12751.1"/>
    <property type="molecule type" value="Genomic_DNA"/>
</dbReference>
<protein>
    <submittedName>
        <fullName evidence="2">Uncharacterized protein</fullName>
    </submittedName>
</protein>
<gene>
    <name evidence="2" type="ORF">GM658_19265</name>
</gene>
<keyword evidence="3" id="KW-1185">Reference proteome</keyword>
<evidence type="ECO:0000256" key="1">
    <source>
        <dbReference type="SAM" id="SignalP"/>
    </source>
</evidence>
<feature type="chain" id="PRO_5026897382" evidence="1">
    <location>
        <begin position="20"/>
        <end position="196"/>
    </location>
</feature>
<organism evidence="2 3">
    <name type="scientific">Massilia eburnea</name>
    <dbReference type="NCBI Taxonomy" id="1776165"/>
    <lineage>
        <taxon>Bacteria</taxon>
        <taxon>Pseudomonadati</taxon>
        <taxon>Pseudomonadota</taxon>
        <taxon>Betaproteobacteria</taxon>
        <taxon>Burkholderiales</taxon>
        <taxon>Oxalobacteraceae</taxon>
        <taxon>Telluria group</taxon>
        <taxon>Massilia</taxon>
    </lineage>
</organism>
<sequence length="196" mass="22173">MFRFVIFVCGLFFSMHAFADMPSTKRWKQEKTFSFGDVQIKQSFNSMKDPMDPEFKVRVYDKGRLVLQLNDAAFDAFFSSPDGGAFVGLSNSGWPGTAVIIFERRGRILLLAEHGLARFDYCGETATFVKDWYDSKDPQVRFPPFKLGGEGRDRTPGITLKSCHGETIDLLDTVTKATANGEMTLRDEINIHYGTR</sequence>
<dbReference type="AlphaFoldDB" id="A0A6L6QKR3"/>
<name>A0A6L6QKR3_9BURK</name>
<dbReference type="Proteomes" id="UP000472320">
    <property type="component" value="Unassembled WGS sequence"/>
</dbReference>
<evidence type="ECO:0000313" key="3">
    <source>
        <dbReference type="Proteomes" id="UP000472320"/>
    </source>
</evidence>
<comment type="caution">
    <text evidence="2">The sequence shown here is derived from an EMBL/GenBank/DDBJ whole genome shotgun (WGS) entry which is preliminary data.</text>
</comment>
<dbReference type="OrthoDB" id="8778011at2"/>
<dbReference type="RefSeq" id="WP_155455692.1">
    <property type="nucleotide sequence ID" value="NZ_WNKX01000016.1"/>
</dbReference>
<feature type="signal peptide" evidence="1">
    <location>
        <begin position="1"/>
        <end position="19"/>
    </location>
</feature>
<accession>A0A6L6QKR3</accession>
<evidence type="ECO:0000313" key="2">
    <source>
        <dbReference type="EMBL" id="MTW12751.1"/>
    </source>
</evidence>
<proteinExistence type="predicted"/>
<keyword evidence="1" id="KW-0732">Signal</keyword>
<reference evidence="2 3" key="1">
    <citation type="submission" date="2019-11" db="EMBL/GenBank/DDBJ databases">
        <title>Type strains purchased from KCTC, JCM and DSMZ.</title>
        <authorList>
            <person name="Lu H."/>
        </authorList>
    </citation>
    <scope>NUCLEOTIDE SEQUENCE [LARGE SCALE GENOMIC DNA]</scope>
    <source>
        <strain evidence="2 3">JCM 31587</strain>
    </source>
</reference>